<sequence length="156" mass="17854">MEDLANRWKRLSLSKSEGKNVDLSRNKKNLSFALAENFFMRRSINIEAAARTFCSIWQTRGSFEVSDKGNNIALIAFELEVDVEKVLQGKLWAFDRHLVAFLRYDGLVLVQNLCFEKTTFWVQLHNLPFALLTVEVATSIRETIGVVVKPKDVGEM</sequence>
<dbReference type="AlphaFoldDB" id="A0AAW2CA39"/>
<name>A0AAW2CA39_9ROSI</name>
<evidence type="ECO:0000259" key="1">
    <source>
        <dbReference type="Pfam" id="PF14111"/>
    </source>
</evidence>
<reference evidence="2 3" key="1">
    <citation type="submission" date="2024-01" db="EMBL/GenBank/DDBJ databases">
        <title>A telomere-to-telomere, gap-free genome of sweet tea (Lithocarpus litseifolius).</title>
        <authorList>
            <person name="Zhou J."/>
        </authorList>
    </citation>
    <scope>NUCLEOTIDE SEQUENCE [LARGE SCALE GENOMIC DNA]</scope>
    <source>
        <strain evidence="2">Zhou-2022a</strain>
        <tissue evidence="2">Leaf</tissue>
    </source>
</reference>
<proteinExistence type="predicted"/>
<dbReference type="PANTHER" id="PTHR31286:SF62">
    <property type="entry name" value="ZINC FINGER, CCHC-TYPE-LIKE PROTEIN"/>
    <property type="match status" value="1"/>
</dbReference>
<comment type="caution">
    <text evidence="2">The sequence shown here is derived from an EMBL/GenBank/DDBJ whole genome shotgun (WGS) entry which is preliminary data.</text>
</comment>
<organism evidence="2 3">
    <name type="scientific">Lithocarpus litseifolius</name>
    <dbReference type="NCBI Taxonomy" id="425828"/>
    <lineage>
        <taxon>Eukaryota</taxon>
        <taxon>Viridiplantae</taxon>
        <taxon>Streptophyta</taxon>
        <taxon>Embryophyta</taxon>
        <taxon>Tracheophyta</taxon>
        <taxon>Spermatophyta</taxon>
        <taxon>Magnoliopsida</taxon>
        <taxon>eudicotyledons</taxon>
        <taxon>Gunneridae</taxon>
        <taxon>Pentapetalae</taxon>
        <taxon>rosids</taxon>
        <taxon>fabids</taxon>
        <taxon>Fagales</taxon>
        <taxon>Fagaceae</taxon>
        <taxon>Lithocarpus</taxon>
    </lineage>
</organism>
<dbReference type="PANTHER" id="PTHR31286">
    <property type="entry name" value="GLYCINE-RICH CELL WALL STRUCTURAL PROTEIN 1.8-LIKE"/>
    <property type="match status" value="1"/>
</dbReference>
<dbReference type="InterPro" id="IPR040256">
    <property type="entry name" value="At4g02000-like"/>
</dbReference>
<dbReference type="Pfam" id="PF14111">
    <property type="entry name" value="DUF4283"/>
    <property type="match status" value="1"/>
</dbReference>
<dbReference type="EMBL" id="JAZDWU010000008">
    <property type="protein sequence ID" value="KAK9993150.1"/>
    <property type="molecule type" value="Genomic_DNA"/>
</dbReference>
<evidence type="ECO:0000313" key="2">
    <source>
        <dbReference type="EMBL" id="KAK9993150.1"/>
    </source>
</evidence>
<accession>A0AAW2CA39</accession>
<dbReference type="InterPro" id="IPR025558">
    <property type="entry name" value="DUF4283"/>
</dbReference>
<gene>
    <name evidence="2" type="ORF">SO802_022853</name>
</gene>
<keyword evidence="3" id="KW-1185">Reference proteome</keyword>
<dbReference type="Proteomes" id="UP001459277">
    <property type="component" value="Unassembled WGS sequence"/>
</dbReference>
<feature type="domain" description="DUF4283" evidence="1">
    <location>
        <begin position="27"/>
        <end position="104"/>
    </location>
</feature>
<protein>
    <recommendedName>
        <fullName evidence="1">DUF4283 domain-containing protein</fullName>
    </recommendedName>
</protein>
<evidence type="ECO:0000313" key="3">
    <source>
        <dbReference type="Proteomes" id="UP001459277"/>
    </source>
</evidence>